<sequence>MGSNLPSTSPDRQSTYNDTPGDEDANVVMPLSSSVPDEHREDDTIDTTTVYSYYSTWSTNYTMSNLPGPGRILGNFYSRAGRALEKHLGRIVDRTSIIQAKVVMYSISGTFGLFVSKNPKKHETGCEVLLACARSDEIRTQLDAFVEIVFYFAERTSEVHSAFNRVFERRNQISDVITFSWKRPGVEYSTEWLFWYKLASRCLSSHQSPVFEATAQFNGVQRQSLDFSHFEGLLLSCDAMADFILAVSCICNYWNIEGIEHYISSKGFRGPALVQFATGLLAWWDAHFFQPDPHWSWLRSTCVLFLTRKLFDGMTRSSRNVDTDGTSGHPGYDALALLAMWEDVHKLHHILRRYFVSQLPHFL</sequence>
<proteinExistence type="predicted"/>
<gene>
    <name evidence="2" type="ORF">SCHPADRAFT_944605</name>
</gene>
<dbReference type="OrthoDB" id="3054074at2759"/>
<reference evidence="2 3" key="1">
    <citation type="submission" date="2015-04" db="EMBL/GenBank/DDBJ databases">
        <title>Complete genome sequence of Schizopora paradoxa KUC8140, a cosmopolitan wood degrader in East Asia.</title>
        <authorList>
            <consortium name="DOE Joint Genome Institute"/>
            <person name="Min B."/>
            <person name="Park H."/>
            <person name="Jang Y."/>
            <person name="Kim J.-J."/>
            <person name="Kim K.H."/>
            <person name="Pangilinan J."/>
            <person name="Lipzen A."/>
            <person name="Riley R."/>
            <person name="Grigoriev I.V."/>
            <person name="Spatafora J.W."/>
            <person name="Choi I.-G."/>
        </authorList>
    </citation>
    <scope>NUCLEOTIDE SEQUENCE [LARGE SCALE GENOMIC DNA]</scope>
    <source>
        <strain evidence="2 3">KUC8140</strain>
    </source>
</reference>
<keyword evidence="3" id="KW-1185">Reference proteome</keyword>
<evidence type="ECO:0000256" key="1">
    <source>
        <dbReference type="SAM" id="MobiDB-lite"/>
    </source>
</evidence>
<evidence type="ECO:0000313" key="2">
    <source>
        <dbReference type="EMBL" id="KLO08245.1"/>
    </source>
</evidence>
<dbReference type="AlphaFoldDB" id="A0A0H2R8R7"/>
<feature type="region of interest" description="Disordered" evidence="1">
    <location>
        <begin position="1"/>
        <end position="42"/>
    </location>
</feature>
<evidence type="ECO:0000313" key="3">
    <source>
        <dbReference type="Proteomes" id="UP000053477"/>
    </source>
</evidence>
<organism evidence="2 3">
    <name type="scientific">Schizopora paradoxa</name>
    <dbReference type="NCBI Taxonomy" id="27342"/>
    <lineage>
        <taxon>Eukaryota</taxon>
        <taxon>Fungi</taxon>
        <taxon>Dikarya</taxon>
        <taxon>Basidiomycota</taxon>
        <taxon>Agaricomycotina</taxon>
        <taxon>Agaricomycetes</taxon>
        <taxon>Hymenochaetales</taxon>
        <taxon>Schizoporaceae</taxon>
        <taxon>Schizopora</taxon>
    </lineage>
</organism>
<dbReference type="Proteomes" id="UP000053477">
    <property type="component" value="Unassembled WGS sequence"/>
</dbReference>
<accession>A0A0H2R8R7</accession>
<protein>
    <submittedName>
        <fullName evidence="2">Uncharacterized protein</fullName>
    </submittedName>
</protein>
<feature type="compositionally biased region" description="Polar residues" evidence="1">
    <location>
        <begin position="1"/>
        <end position="18"/>
    </location>
</feature>
<dbReference type="InParanoid" id="A0A0H2R8R7"/>
<name>A0A0H2R8R7_9AGAM</name>
<dbReference type="EMBL" id="KQ086099">
    <property type="protein sequence ID" value="KLO08245.1"/>
    <property type="molecule type" value="Genomic_DNA"/>
</dbReference>